<sequence length="39" mass="4139">MKPADGLSKEMGGLRIRIAYPEGIAVIADQVGLLFLPPT</sequence>
<organism evidence="2 3">
    <name type="scientific">Toxocara canis</name>
    <name type="common">Canine roundworm</name>
    <dbReference type="NCBI Taxonomy" id="6265"/>
    <lineage>
        <taxon>Eukaryota</taxon>
        <taxon>Metazoa</taxon>
        <taxon>Ecdysozoa</taxon>
        <taxon>Nematoda</taxon>
        <taxon>Chromadorea</taxon>
        <taxon>Rhabditida</taxon>
        <taxon>Spirurina</taxon>
        <taxon>Ascaridomorpha</taxon>
        <taxon>Ascaridoidea</taxon>
        <taxon>Toxocaridae</taxon>
        <taxon>Toxocara</taxon>
    </lineage>
</organism>
<reference evidence="3" key="1">
    <citation type="submission" date="2016-06" db="UniProtKB">
        <authorList>
            <consortium name="WormBaseParasite"/>
        </authorList>
    </citation>
    <scope>IDENTIFICATION</scope>
</reference>
<protein>
    <submittedName>
        <fullName evidence="3">Transposase</fullName>
    </submittedName>
</protein>
<keyword evidence="2" id="KW-1185">Reference proteome</keyword>
<dbReference type="WBParaSite" id="TCNE_0001892701-mRNA-1">
    <property type="protein sequence ID" value="TCNE_0001892701-mRNA-1"/>
    <property type="gene ID" value="TCNE_0001892701"/>
</dbReference>
<dbReference type="AlphaFoldDB" id="A0A183VDV3"/>
<evidence type="ECO:0000313" key="1">
    <source>
        <dbReference type="EMBL" id="VDM50244.1"/>
    </source>
</evidence>
<dbReference type="Proteomes" id="UP000050794">
    <property type="component" value="Unassembled WGS sequence"/>
</dbReference>
<gene>
    <name evidence="1" type="ORF">TCNE_LOCUS18923</name>
</gene>
<reference evidence="1 2" key="2">
    <citation type="submission" date="2018-11" db="EMBL/GenBank/DDBJ databases">
        <authorList>
            <consortium name="Pathogen Informatics"/>
        </authorList>
    </citation>
    <scope>NUCLEOTIDE SEQUENCE [LARGE SCALE GENOMIC DNA]</scope>
</reference>
<evidence type="ECO:0000313" key="2">
    <source>
        <dbReference type="Proteomes" id="UP000050794"/>
    </source>
</evidence>
<name>A0A183VDV3_TOXCA</name>
<accession>A0A183VDV3</accession>
<proteinExistence type="predicted"/>
<dbReference type="EMBL" id="UYWY01026146">
    <property type="protein sequence ID" value="VDM50244.1"/>
    <property type="molecule type" value="Genomic_DNA"/>
</dbReference>
<evidence type="ECO:0000313" key="3">
    <source>
        <dbReference type="WBParaSite" id="TCNE_0001892701-mRNA-1"/>
    </source>
</evidence>